<comment type="caution">
    <text evidence="23">The sequence shown here is derived from an EMBL/GenBank/DDBJ whole genome shotgun (WGS) entry which is preliminary data.</text>
</comment>
<evidence type="ECO:0000313" key="23">
    <source>
        <dbReference type="EMBL" id="KFX47415.1"/>
    </source>
</evidence>
<comment type="pathway">
    <text evidence="3">Lipid metabolism.</text>
</comment>
<proteinExistence type="inferred from homology"/>
<dbReference type="GO" id="GO:0005789">
    <property type="term" value="C:endoplasmic reticulum membrane"/>
    <property type="evidence" value="ECO:0007669"/>
    <property type="project" value="UniProtKB-SubCell"/>
</dbReference>
<feature type="binding site" evidence="18">
    <location>
        <position position="838"/>
    </location>
    <ligand>
        <name>substrate</name>
    </ligand>
</feature>
<feature type="transmembrane region" description="Helical" evidence="21">
    <location>
        <begin position="79"/>
        <end position="98"/>
    </location>
</feature>
<evidence type="ECO:0000256" key="6">
    <source>
        <dbReference type="ARBA" id="ARBA00021923"/>
    </source>
</evidence>
<dbReference type="Pfam" id="PF03062">
    <property type="entry name" value="MBOAT"/>
    <property type="match status" value="1"/>
</dbReference>
<evidence type="ECO:0000256" key="5">
    <source>
        <dbReference type="ARBA" id="ARBA00011018"/>
    </source>
</evidence>
<evidence type="ECO:0000256" key="2">
    <source>
        <dbReference type="ARBA" id="ARBA00004861"/>
    </source>
</evidence>
<evidence type="ECO:0000256" key="3">
    <source>
        <dbReference type="ARBA" id="ARBA00005189"/>
    </source>
</evidence>
<reference evidence="23" key="1">
    <citation type="journal article" date="2014" name="PLoS Genet.">
        <title>Signature Gene Expression Reveals Novel Clues to the Molecular Mechanisms of Dimorphic Transition in Penicillium marneffei.</title>
        <authorList>
            <person name="Yang E."/>
            <person name="Wang G."/>
            <person name="Cai J."/>
            <person name="Woo P.C."/>
            <person name="Lau S.K."/>
            <person name="Yuen K.-Y."/>
            <person name="Chow W.-N."/>
            <person name="Lin X."/>
        </authorList>
    </citation>
    <scope>NUCLEOTIDE SEQUENCE [LARGE SCALE GENOMIC DNA]</scope>
    <source>
        <strain evidence="23">PM1</strain>
    </source>
</reference>
<evidence type="ECO:0000256" key="7">
    <source>
        <dbReference type="ARBA" id="ARBA00022679"/>
    </source>
</evidence>
<evidence type="ECO:0000256" key="12">
    <source>
        <dbReference type="ARBA" id="ARBA00022989"/>
    </source>
</evidence>
<keyword evidence="12 21" id="KW-1133">Transmembrane helix</keyword>
<dbReference type="PANTHER" id="PTHR10408:SF7">
    <property type="entry name" value="DIACYLGLYCEROL O-ACYLTRANSFERASE 1"/>
    <property type="match status" value="1"/>
</dbReference>
<dbReference type="InterPro" id="IPR011060">
    <property type="entry name" value="RibuloseP-bd_barrel"/>
</dbReference>
<keyword evidence="15" id="KW-0012">Acyltransferase</keyword>
<feature type="active site" description="For OMPdecase activity" evidence="17">
    <location>
        <position position="687"/>
    </location>
</feature>
<feature type="transmembrane region" description="Helical" evidence="21">
    <location>
        <begin position="119"/>
        <end position="140"/>
    </location>
</feature>
<dbReference type="EC" id="4.1.1.23" evidence="19"/>
<dbReference type="InterPro" id="IPR018089">
    <property type="entry name" value="OMPdecase_AS"/>
</dbReference>
<sequence>MPTMTQATVSTSVDVPGTPIHAQGSTRKPIKTVSPPSQDVSSTPSEKKRASKYRHVAAYHSSLRASPLSTDSTVNPSFIGFRNLMVIVLIVMNLRLVVENFMKYGVLICIKCHDYRKNDVFLASILTALVPCHLFVAYIIELAAAQQAKGAIGRKKKSDNLAAQTAKEQRTFQLAWRFIAFAHTINATLCLAVTNFVVYYYVHHPGIGTICELHAIIVWLKNCSYAFTNRDLRHAMLHPSEQSKLPEIYSSCPYPQNITVGNLIYFWLAPTLVYQPVYPRTTHIRWGFVGKRLGEFVVLSVFIWLTSAQYAAPVLRNSLDKIAVLDFPSIIERIMKLSTISLVIWLAGFYALFQSLLNALAEIMRFGDREFYSDWWNSWSVGMYWRSWNKPVYLFMKRHIFSPLVGRGWSSFSASIMVFLFSAILHELLVGIPTHNLIGVAFAVHLHLERISRFHFNPIQPTRIAKLIIYSAVIAVALGGIPLLSFVQGVVVTSLRKPAKVRYPQCYATPEQCKENPAAQKFNCAQRSHGNLLENMTQTMLFMLVAGLKYPNATAALGTAWIVFRALFAHGYITSEKANGGGRYNGVRVSGQTGIGLSLSDGVRAKNHPNPLVRKLFATAEAKKTNVTVSADVTTTKQLLDLADQLGPYIAVFKTHIDILSDFSTETTTGLKAIAEKHNFLIFEDRKFIDIGNTVQKQYHGGALRISEWAHIINCAILPGEGIVQALTQTAKADDFPYGEDRGLLILAEMTSKGSLATGTYTTRSVDYARRYKEFVMGFVCNRSLTDEQSTETTATADEDFVVFTTGVNLASTGDALGQQYQTPQSAVARGADFIIAGRGIYAAPDPVEAVKQYREQGWKAYLERVGQ</sequence>
<evidence type="ECO:0000256" key="16">
    <source>
        <dbReference type="ARBA" id="ARBA00023568"/>
    </source>
</evidence>
<evidence type="ECO:0000256" key="1">
    <source>
        <dbReference type="ARBA" id="ARBA00004477"/>
    </source>
</evidence>
<dbReference type="GO" id="GO:0006207">
    <property type="term" value="P:'de novo' pyrimidine nucleobase biosynthetic process"/>
    <property type="evidence" value="ECO:0007669"/>
    <property type="project" value="InterPro"/>
</dbReference>
<comment type="pathway">
    <text evidence="2 19">Pyrimidine metabolism; UMP biosynthesis via de novo pathway; UMP from orotate: step 2/2.</text>
</comment>
<organism evidence="23">
    <name type="scientific">Talaromyces marneffei PM1</name>
    <dbReference type="NCBI Taxonomy" id="1077442"/>
    <lineage>
        <taxon>Eukaryota</taxon>
        <taxon>Fungi</taxon>
        <taxon>Dikarya</taxon>
        <taxon>Ascomycota</taxon>
        <taxon>Pezizomycotina</taxon>
        <taxon>Eurotiomycetes</taxon>
        <taxon>Eurotiomycetidae</taxon>
        <taxon>Eurotiales</taxon>
        <taxon>Trichocomaceae</taxon>
        <taxon>Talaromyces</taxon>
        <taxon>Talaromyces sect. Talaromyces</taxon>
    </lineage>
</organism>
<keyword evidence="14 19" id="KW-0456">Lyase</keyword>
<dbReference type="Pfam" id="PF00215">
    <property type="entry name" value="OMPdecase"/>
    <property type="match status" value="1"/>
</dbReference>
<evidence type="ECO:0000256" key="21">
    <source>
        <dbReference type="SAM" id="Phobius"/>
    </source>
</evidence>
<dbReference type="AlphaFoldDB" id="A0A093V5I2"/>
<feature type="transmembrane region" description="Helical" evidence="21">
    <location>
        <begin position="178"/>
        <end position="202"/>
    </location>
</feature>
<feature type="binding site" evidence="18">
    <location>
        <position position="819"/>
    </location>
    <ligand>
        <name>substrate</name>
    </ligand>
</feature>
<feature type="binding site" evidence="18">
    <location>
        <position position="632"/>
    </location>
    <ligand>
        <name>substrate</name>
    </ligand>
</feature>
<comment type="catalytic activity">
    <reaction evidence="19">
        <text>orotidine 5'-phosphate + H(+) = UMP + CO2</text>
        <dbReference type="Rhea" id="RHEA:11596"/>
        <dbReference type="ChEBI" id="CHEBI:15378"/>
        <dbReference type="ChEBI" id="CHEBI:16526"/>
        <dbReference type="ChEBI" id="CHEBI:57538"/>
        <dbReference type="ChEBI" id="CHEBI:57865"/>
        <dbReference type="EC" id="4.1.1.23"/>
    </reaction>
</comment>
<evidence type="ECO:0000256" key="10">
    <source>
        <dbReference type="ARBA" id="ARBA00022824"/>
    </source>
</evidence>
<protein>
    <recommendedName>
        <fullName evidence="6 19">Orotidine 5'-phosphate decarboxylase</fullName>
        <ecNumber evidence="19">4.1.1.23</ecNumber>
    </recommendedName>
</protein>
<comment type="similarity">
    <text evidence="4">Belongs to the membrane-bound acyltransferase family. Sterol o-acyltransferase subfamily.</text>
</comment>
<dbReference type="eggNOG" id="KOG0380">
    <property type="taxonomic scope" value="Eukaryota"/>
</dbReference>
<dbReference type="PANTHER" id="PTHR10408">
    <property type="entry name" value="STEROL O-ACYLTRANSFERASE"/>
    <property type="match status" value="1"/>
</dbReference>
<dbReference type="NCBIfam" id="TIGR01740">
    <property type="entry name" value="pyrF"/>
    <property type="match status" value="1"/>
</dbReference>
<evidence type="ECO:0000256" key="19">
    <source>
        <dbReference type="RuleBase" id="RU000512"/>
    </source>
</evidence>
<dbReference type="InterPro" id="IPR001754">
    <property type="entry name" value="OMPdeCOase_dom"/>
</dbReference>
<keyword evidence="8 21" id="KW-0812">Transmembrane</keyword>
<keyword evidence="11 19" id="KW-0665">Pyrimidine biosynthesis</keyword>
<dbReference type="InterPro" id="IPR013785">
    <property type="entry name" value="Aldolase_TIM"/>
</dbReference>
<evidence type="ECO:0000256" key="4">
    <source>
        <dbReference type="ARBA" id="ARBA00009010"/>
    </source>
</evidence>
<evidence type="ECO:0000256" key="8">
    <source>
        <dbReference type="ARBA" id="ARBA00022692"/>
    </source>
</evidence>
<keyword evidence="9 19" id="KW-0210">Decarboxylase</keyword>
<feature type="transmembrane region" description="Helical" evidence="21">
    <location>
        <begin position="428"/>
        <end position="446"/>
    </location>
</feature>
<dbReference type="GO" id="GO:0019432">
    <property type="term" value="P:triglyceride biosynthetic process"/>
    <property type="evidence" value="ECO:0007669"/>
    <property type="project" value="TreeGrafter"/>
</dbReference>
<feature type="transmembrane region" description="Helical" evidence="21">
    <location>
        <begin position="404"/>
        <end position="422"/>
    </location>
</feature>
<comment type="subcellular location">
    <subcellularLocation>
        <location evidence="1">Endoplasmic reticulum membrane</location>
        <topology evidence="1">Multi-pass membrane protein</topology>
    </subcellularLocation>
</comment>
<feature type="compositionally biased region" description="Polar residues" evidence="20">
    <location>
        <begin position="1"/>
        <end position="13"/>
    </location>
</feature>
<dbReference type="InterPro" id="IPR014371">
    <property type="entry name" value="Oat_ACAT_DAG_ARE"/>
</dbReference>
<evidence type="ECO:0000256" key="18">
    <source>
        <dbReference type="PIRSR" id="PIRSR614732-2"/>
    </source>
</evidence>
<evidence type="ECO:0000256" key="15">
    <source>
        <dbReference type="ARBA" id="ARBA00023315"/>
    </source>
</evidence>
<feature type="binding site" evidence="18">
    <location>
        <position position="654"/>
    </location>
    <ligand>
        <name>substrate</name>
    </ligand>
</feature>
<dbReference type="EMBL" id="JPOX01000015">
    <property type="protein sequence ID" value="KFX47415.1"/>
    <property type="molecule type" value="Genomic_DNA"/>
</dbReference>
<feature type="compositionally biased region" description="Polar residues" evidence="20">
    <location>
        <begin position="34"/>
        <end position="44"/>
    </location>
</feature>
<dbReference type="GO" id="GO:0004590">
    <property type="term" value="F:orotidine-5'-phosphate decarboxylase activity"/>
    <property type="evidence" value="ECO:0007669"/>
    <property type="project" value="UniProtKB-EC"/>
</dbReference>
<dbReference type="SUPFAM" id="SSF51366">
    <property type="entry name" value="Ribulose-phoshate binding barrel"/>
    <property type="match status" value="1"/>
</dbReference>
<dbReference type="GO" id="GO:0044205">
    <property type="term" value="P:'de novo' UMP biosynthetic process"/>
    <property type="evidence" value="ECO:0007669"/>
    <property type="project" value="UniProtKB-UniPathway"/>
</dbReference>
<dbReference type="InterPro" id="IPR001129">
    <property type="entry name" value="Membr-assoc_MAPEG"/>
</dbReference>
<name>A0A093V5I2_TALMA</name>
<evidence type="ECO:0000256" key="11">
    <source>
        <dbReference type="ARBA" id="ARBA00022975"/>
    </source>
</evidence>
<comment type="similarity">
    <text evidence="5 19">Belongs to the OMP decarboxylase family.</text>
</comment>
<feature type="transmembrane region" description="Helical" evidence="21">
    <location>
        <begin position="293"/>
        <end position="312"/>
    </location>
</feature>
<evidence type="ECO:0000256" key="20">
    <source>
        <dbReference type="SAM" id="MobiDB-lite"/>
    </source>
</evidence>
<feature type="binding site" evidence="18">
    <location>
        <position position="751"/>
    </location>
    <ligand>
        <name>substrate</name>
    </ligand>
</feature>
<dbReference type="HOGENOM" id="CLU_330432_0_0_1"/>
<evidence type="ECO:0000256" key="14">
    <source>
        <dbReference type="ARBA" id="ARBA00023239"/>
    </source>
</evidence>
<dbReference type="FunFam" id="3.20.20.70:FF:000114">
    <property type="entry name" value="Decarboxylase,orotidine phosphate"/>
    <property type="match status" value="1"/>
</dbReference>
<dbReference type="Gene3D" id="3.20.20.70">
    <property type="entry name" value="Aldolase class I"/>
    <property type="match status" value="1"/>
</dbReference>
<feature type="transmembrane region" description="Helical" evidence="21">
    <location>
        <begin position="467"/>
        <end position="487"/>
    </location>
</feature>
<dbReference type="PROSITE" id="PS00156">
    <property type="entry name" value="OMPDECASE"/>
    <property type="match status" value="1"/>
</dbReference>
<feature type="active site" description="For OMPdecase activity" evidence="17">
    <location>
        <position position="685"/>
    </location>
</feature>
<dbReference type="InterPro" id="IPR023352">
    <property type="entry name" value="MAPEG-like_dom_sf"/>
</dbReference>
<evidence type="ECO:0000259" key="22">
    <source>
        <dbReference type="SMART" id="SM00934"/>
    </source>
</evidence>
<accession>A0A093V5I2</accession>
<keyword evidence="13 21" id="KW-0472">Membrane</keyword>
<dbReference type="CDD" id="cd04725">
    <property type="entry name" value="OMP_decarboxylase_like"/>
    <property type="match status" value="1"/>
</dbReference>
<dbReference type="GO" id="GO:0004144">
    <property type="term" value="F:diacylglycerol O-acyltransferase activity"/>
    <property type="evidence" value="ECO:0007669"/>
    <property type="project" value="UniProtKB-ARBA"/>
</dbReference>
<feature type="transmembrane region" description="Helical" evidence="21">
    <location>
        <begin position="342"/>
        <end position="361"/>
    </location>
</feature>
<feature type="domain" description="Orotidine 5'-phosphate decarboxylase" evidence="22">
    <location>
        <begin position="626"/>
        <end position="854"/>
    </location>
</feature>
<feature type="active site" description="For OMPdecase activity" evidence="17">
    <location>
        <position position="690"/>
    </location>
</feature>
<dbReference type="Pfam" id="PF01124">
    <property type="entry name" value="MAPEG"/>
    <property type="match status" value="1"/>
</dbReference>
<comment type="function">
    <text evidence="16">Sterol O-acyltransferase that catalyzes the formation of stery esters.</text>
</comment>
<gene>
    <name evidence="23" type="ORF">GQ26_0151320</name>
</gene>
<feature type="binding site" evidence="18">
    <location>
        <position position="839"/>
    </location>
    <ligand>
        <name>substrate</name>
    </ligand>
</feature>
<dbReference type="Gene3D" id="1.20.120.550">
    <property type="entry name" value="Membrane associated eicosanoid/glutathione metabolism-like domain"/>
    <property type="match status" value="1"/>
</dbReference>
<evidence type="ECO:0000256" key="17">
    <source>
        <dbReference type="PIRSR" id="PIRSR614732-1"/>
    </source>
</evidence>
<dbReference type="InterPro" id="IPR014732">
    <property type="entry name" value="OMPdecase"/>
</dbReference>
<feature type="region of interest" description="Disordered" evidence="20">
    <location>
        <begin position="1"/>
        <end position="50"/>
    </location>
</feature>
<dbReference type="UniPathway" id="UPA00070">
    <property type="reaction ID" value="UER00120"/>
</dbReference>
<evidence type="ECO:0000256" key="13">
    <source>
        <dbReference type="ARBA" id="ARBA00023136"/>
    </source>
</evidence>
<dbReference type="InterPro" id="IPR004299">
    <property type="entry name" value="MBOAT_fam"/>
</dbReference>
<keyword evidence="7" id="KW-0808">Transferase</keyword>
<dbReference type="SUPFAM" id="SSF161084">
    <property type="entry name" value="MAPEG domain-like"/>
    <property type="match status" value="1"/>
</dbReference>
<dbReference type="SMART" id="SM00934">
    <property type="entry name" value="OMPdecase"/>
    <property type="match status" value="1"/>
</dbReference>
<evidence type="ECO:0000256" key="9">
    <source>
        <dbReference type="ARBA" id="ARBA00022793"/>
    </source>
</evidence>
<keyword evidence="10" id="KW-0256">Endoplasmic reticulum</keyword>